<dbReference type="OrthoDB" id="7690273at2"/>
<protein>
    <submittedName>
        <fullName evidence="2">Rod binding protein</fullName>
    </submittedName>
</protein>
<dbReference type="InterPro" id="IPR019301">
    <property type="entry name" value="Flagellar_prot_FlgJ_N"/>
</dbReference>
<feature type="domain" description="Flagellar protein FlgJ N-terminal" evidence="1">
    <location>
        <begin position="44"/>
        <end position="82"/>
    </location>
</feature>
<keyword evidence="3" id="KW-1185">Reference proteome</keyword>
<evidence type="ECO:0000313" key="2">
    <source>
        <dbReference type="EMBL" id="SMX47472.1"/>
    </source>
</evidence>
<dbReference type="Proteomes" id="UP000202922">
    <property type="component" value="Unassembled WGS sequence"/>
</dbReference>
<sequence>MIDALNSAAPPAHTAHDAKLRRAADQLEANFLAEMLKSTGFGAAQESFGGGAGEEQFGSFLRTAQAEEMVKSGRIGLAEHLFEALKERANG</sequence>
<reference evidence="3" key="1">
    <citation type="submission" date="2017-05" db="EMBL/GenBank/DDBJ databases">
        <authorList>
            <person name="Rodrigo-Torres L."/>
            <person name="Arahal R. D."/>
            <person name="Lucena T."/>
        </authorList>
    </citation>
    <scope>NUCLEOTIDE SEQUENCE [LARGE SCALE GENOMIC DNA]</scope>
    <source>
        <strain evidence="3">CECT 8621</strain>
    </source>
</reference>
<dbReference type="AlphaFoldDB" id="A0A238KZ46"/>
<name>A0A238KZ46_9RHOB</name>
<dbReference type="EMBL" id="FXYE01000002">
    <property type="protein sequence ID" value="SMX47472.1"/>
    <property type="molecule type" value="Genomic_DNA"/>
</dbReference>
<dbReference type="RefSeq" id="WP_093968461.1">
    <property type="nucleotide sequence ID" value="NZ_FXYE01000002.1"/>
</dbReference>
<proteinExistence type="predicted"/>
<accession>A0A238KZ46</accession>
<organism evidence="2 3">
    <name type="scientific">Actibacterium lipolyticum</name>
    <dbReference type="NCBI Taxonomy" id="1524263"/>
    <lineage>
        <taxon>Bacteria</taxon>
        <taxon>Pseudomonadati</taxon>
        <taxon>Pseudomonadota</taxon>
        <taxon>Alphaproteobacteria</taxon>
        <taxon>Rhodobacterales</taxon>
        <taxon>Roseobacteraceae</taxon>
        <taxon>Actibacterium</taxon>
    </lineage>
</organism>
<evidence type="ECO:0000259" key="1">
    <source>
        <dbReference type="Pfam" id="PF10135"/>
    </source>
</evidence>
<gene>
    <name evidence="2" type="ORF">COL8621_03446</name>
</gene>
<dbReference type="Pfam" id="PF10135">
    <property type="entry name" value="Rod-binding"/>
    <property type="match status" value="1"/>
</dbReference>
<evidence type="ECO:0000313" key="3">
    <source>
        <dbReference type="Proteomes" id="UP000202922"/>
    </source>
</evidence>